<evidence type="ECO:0000256" key="8">
    <source>
        <dbReference type="SAM" id="Phobius"/>
    </source>
</evidence>
<evidence type="ECO:0000256" key="6">
    <source>
        <dbReference type="ARBA" id="ARBA00022989"/>
    </source>
</evidence>
<keyword evidence="4" id="KW-1003">Cell membrane</keyword>
<keyword evidence="7 8" id="KW-0472">Membrane</keyword>
<evidence type="ECO:0000256" key="4">
    <source>
        <dbReference type="ARBA" id="ARBA00022475"/>
    </source>
</evidence>
<feature type="transmembrane region" description="Helical" evidence="8">
    <location>
        <begin position="67"/>
        <end position="90"/>
    </location>
</feature>
<dbReference type="InterPro" id="IPR002549">
    <property type="entry name" value="AI-2E-like"/>
</dbReference>
<proteinExistence type="inferred from homology"/>
<accession>A0ABV2CMB1</accession>
<evidence type="ECO:0000313" key="9">
    <source>
        <dbReference type="EMBL" id="MET1489043.1"/>
    </source>
</evidence>
<evidence type="ECO:0000256" key="1">
    <source>
        <dbReference type="ARBA" id="ARBA00004651"/>
    </source>
</evidence>
<feature type="transmembrane region" description="Helical" evidence="8">
    <location>
        <begin position="35"/>
        <end position="55"/>
    </location>
</feature>
<evidence type="ECO:0000256" key="2">
    <source>
        <dbReference type="ARBA" id="ARBA00009773"/>
    </source>
</evidence>
<dbReference type="RefSeq" id="WP_345924159.1">
    <property type="nucleotide sequence ID" value="NZ_JBDIVF010000001.1"/>
</dbReference>
<dbReference type="Proteomes" id="UP001548590">
    <property type="component" value="Unassembled WGS sequence"/>
</dbReference>
<name>A0ABV2CMB1_9RHOO</name>
<evidence type="ECO:0000256" key="3">
    <source>
        <dbReference type="ARBA" id="ARBA00022448"/>
    </source>
</evidence>
<keyword evidence="3" id="KW-0813">Transport</keyword>
<comment type="caution">
    <text evidence="9">The sequence shown here is derived from an EMBL/GenBank/DDBJ whole genome shotgun (WGS) entry which is preliminary data.</text>
</comment>
<dbReference type="EMBL" id="JBEWLZ010000002">
    <property type="protein sequence ID" value="MET1489043.1"/>
    <property type="molecule type" value="Genomic_DNA"/>
</dbReference>
<keyword evidence="10" id="KW-1185">Reference proteome</keyword>
<reference evidence="9 10" key="1">
    <citation type="submission" date="2024-07" db="EMBL/GenBank/DDBJ databases">
        <title>Uliginosibacterium paludis KCTC:42655.</title>
        <authorList>
            <person name="Kim M.K."/>
        </authorList>
    </citation>
    <scope>NUCLEOTIDE SEQUENCE [LARGE SCALE GENOMIC DNA]</scope>
    <source>
        <strain evidence="9 10">KCTC 42655</strain>
    </source>
</reference>
<gene>
    <name evidence="9" type="ORF">ABVT11_04345</name>
</gene>
<protein>
    <submittedName>
        <fullName evidence="9">AI-2E family transporter</fullName>
    </submittedName>
</protein>
<keyword evidence="5 8" id="KW-0812">Transmembrane</keyword>
<feature type="transmembrane region" description="Helical" evidence="8">
    <location>
        <begin position="330"/>
        <end position="355"/>
    </location>
</feature>
<evidence type="ECO:0000256" key="7">
    <source>
        <dbReference type="ARBA" id="ARBA00023136"/>
    </source>
</evidence>
<feature type="transmembrane region" description="Helical" evidence="8">
    <location>
        <begin position="291"/>
        <end position="310"/>
    </location>
</feature>
<comment type="similarity">
    <text evidence="2">Belongs to the autoinducer-2 exporter (AI-2E) (TC 2.A.86) family.</text>
</comment>
<dbReference type="Pfam" id="PF01594">
    <property type="entry name" value="AI-2E_transport"/>
    <property type="match status" value="1"/>
</dbReference>
<dbReference type="PANTHER" id="PTHR21716">
    <property type="entry name" value="TRANSMEMBRANE PROTEIN"/>
    <property type="match status" value="1"/>
</dbReference>
<feature type="transmembrane region" description="Helical" evidence="8">
    <location>
        <begin position="231"/>
        <end position="259"/>
    </location>
</feature>
<comment type="subcellular location">
    <subcellularLocation>
        <location evidence="1">Cell membrane</location>
        <topology evidence="1">Multi-pass membrane protein</topology>
    </subcellularLocation>
</comment>
<organism evidence="9 10">
    <name type="scientific">Uliginosibacterium paludis</name>
    <dbReference type="NCBI Taxonomy" id="1615952"/>
    <lineage>
        <taxon>Bacteria</taxon>
        <taxon>Pseudomonadati</taxon>
        <taxon>Pseudomonadota</taxon>
        <taxon>Betaproteobacteria</taxon>
        <taxon>Rhodocyclales</taxon>
        <taxon>Zoogloeaceae</taxon>
        <taxon>Uliginosibacterium</taxon>
    </lineage>
</organism>
<dbReference type="PANTHER" id="PTHR21716:SF53">
    <property type="entry name" value="PERMEASE PERM-RELATED"/>
    <property type="match status" value="1"/>
</dbReference>
<feature type="transmembrane region" description="Helical" evidence="8">
    <location>
        <begin position="172"/>
        <end position="193"/>
    </location>
</feature>
<keyword evidence="6 8" id="KW-1133">Transmembrane helix</keyword>
<sequence length="617" mass="66762">MSGLPNKTLNTPPDQLARLVGAAILLFLLAYGRDVLIPIVLAVFLALLIAPLIRWLRQWGLGQVQAVSVSVALLLLTVSATGLMLGTQAVKLAASLPKYETTIRNKLQTLDKLTLGKMNTLVGQADRMVSKLAPGEGGSGSATLVNRPEPVHVQVDNHPKPFEILSRVAETVLPPLETAGIVLIVLIFILLDYDSLRDRLIRLVSGGNLRATTHAITDATERLSRFFVSQFAVNLLVGGLVAAGLGLAGLSGSIFWGALTAVSRFIPYIGIWLAAGSATLMAAAMSDGWALMIQTVAIYAFVEIVIAQFFEPRLYGHSTGLSPLSVVISAIFWSAMWGPVGLILSTPLTLCLVVAGRHVQALNFLEILLGDLSALSHAERFYQRALSGDAAELVRGLKHFLKDKPLHQYADQVMLASIRLAYIDFTEHEITQGERERMRHAMDALTDEMSRKRKLRKNSGKGSVLVATGSAQPVRPRARLEHTVLVTCVGGEGAVEPLIARVLVNVLHSENIEAHFQPVETLGELGPHLHAPLVFIACVAPEDHAAALRSAVAELRGRLPDARLIVMRVLEEIASGVELPQSHECHADGMVHTYQDVVDTCYLQCAMLKPERVDALP</sequence>
<evidence type="ECO:0000256" key="5">
    <source>
        <dbReference type="ARBA" id="ARBA00022692"/>
    </source>
</evidence>
<evidence type="ECO:0000313" key="10">
    <source>
        <dbReference type="Proteomes" id="UP001548590"/>
    </source>
</evidence>